<keyword evidence="3 5" id="KW-1133">Transmembrane helix</keyword>
<sequence length="61" mass="6788">MKPLRLLLRGAFTLIFGPPLLMVLLAAFSARALKTFFDELYLRALLNSLLIASGTTFFSIL</sequence>
<organism evidence="6">
    <name type="scientific">Thermodesulfatator atlanticus</name>
    <dbReference type="NCBI Taxonomy" id="501497"/>
    <lineage>
        <taxon>Bacteria</taxon>
        <taxon>Pseudomonadati</taxon>
        <taxon>Thermodesulfobacteriota</taxon>
        <taxon>Thermodesulfobacteria</taxon>
        <taxon>Thermodesulfobacteriales</taxon>
        <taxon>Thermodesulfatatoraceae</taxon>
        <taxon>Thermodesulfatator</taxon>
    </lineage>
</organism>
<evidence type="ECO:0000256" key="1">
    <source>
        <dbReference type="ARBA" id="ARBA00004141"/>
    </source>
</evidence>
<evidence type="ECO:0000313" key="6">
    <source>
        <dbReference type="EMBL" id="HHI97380.1"/>
    </source>
</evidence>
<proteinExistence type="predicted"/>
<evidence type="ECO:0000256" key="4">
    <source>
        <dbReference type="ARBA" id="ARBA00023136"/>
    </source>
</evidence>
<name>A0A7V5U2P8_9BACT</name>
<protein>
    <submittedName>
        <fullName evidence="6">Uncharacterized protein</fullName>
    </submittedName>
</protein>
<keyword evidence="2 5" id="KW-0812">Transmembrane</keyword>
<reference evidence="6" key="1">
    <citation type="journal article" date="2020" name="mSystems">
        <title>Genome- and Community-Level Interaction Insights into Carbon Utilization and Element Cycling Functions of Hydrothermarchaeota in Hydrothermal Sediment.</title>
        <authorList>
            <person name="Zhou Z."/>
            <person name="Liu Y."/>
            <person name="Xu W."/>
            <person name="Pan J."/>
            <person name="Luo Z.H."/>
            <person name="Li M."/>
        </authorList>
    </citation>
    <scope>NUCLEOTIDE SEQUENCE [LARGE SCALE GENOMIC DNA]</scope>
    <source>
        <strain evidence="6">HyVt-533</strain>
    </source>
</reference>
<keyword evidence="4 5" id="KW-0472">Membrane</keyword>
<dbReference type="InterPro" id="IPR035906">
    <property type="entry name" value="MetI-like_sf"/>
</dbReference>
<dbReference type="EMBL" id="DROK01000171">
    <property type="protein sequence ID" value="HHI97380.1"/>
    <property type="molecule type" value="Genomic_DNA"/>
</dbReference>
<accession>A0A7V5U2P8</accession>
<dbReference type="AlphaFoldDB" id="A0A7V5U2P8"/>
<evidence type="ECO:0000256" key="5">
    <source>
        <dbReference type="SAM" id="Phobius"/>
    </source>
</evidence>
<dbReference type="GO" id="GO:0016020">
    <property type="term" value="C:membrane"/>
    <property type="evidence" value="ECO:0007669"/>
    <property type="project" value="UniProtKB-SubCell"/>
</dbReference>
<feature type="non-terminal residue" evidence="6">
    <location>
        <position position="61"/>
    </location>
</feature>
<gene>
    <name evidence="6" type="ORF">ENJ96_05970</name>
</gene>
<evidence type="ECO:0000256" key="2">
    <source>
        <dbReference type="ARBA" id="ARBA00022692"/>
    </source>
</evidence>
<evidence type="ECO:0000256" key="3">
    <source>
        <dbReference type="ARBA" id="ARBA00022989"/>
    </source>
</evidence>
<dbReference type="Proteomes" id="UP000886101">
    <property type="component" value="Unassembled WGS sequence"/>
</dbReference>
<comment type="subcellular location">
    <subcellularLocation>
        <location evidence="1">Membrane</location>
        <topology evidence="1">Multi-pass membrane protein</topology>
    </subcellularLocation>
</comment>
<dbReference type="SUPFAM" id="SSF161098">
    <property type="entry name" value="MetI-like"/>
    <property type="match status" value="1"/>
</dbReference>
<comment type="caution">
    <text evidence="6">The sequence shown here is derived from an EMBL/GenBank/DDBJ whole genome shotgun (WGS) entry which is preliminary data.</text>
</comment>
<feature type="transmembrane region" description="Helical" evidence="5">
    <location>
        <begin position="6"/>
        <end position="28"/>
    </location>
</feature>